<organism evidence="3">
    <name type="scientific">Clastoptera arizonana</name>
    <name type="common">Arizona spittle bug</name>
    <dbReference type="NCBI Taxonomy" id="38151"/>
    <lineage>
        <taxon>Eukaryota</taxon>
        <taxon>Metazoa</taxon>
        <taxon>Ecdysozoa</taxon>
        <taxon>Arthropoda</taxon>
        <taxon>Hexapoda</taxon>
        <taxon>Insecta</taxon>
        <taxon>Pterygota</taxon>
        <taxon>Neoptera</taxon>
        <taxon>Paraneoptera</taxon>
        <taxon>Hemiptera</taxon>
        <taxon>Auchenorrhyncha</taxon>
        <taxon>Cercopoidea</taxon>
        <taxon>Clastopteridae</taxon>
        <taxon>Clastoptera</taxon>
    </lineage>
</organism>
<accession>A0A1B6CE53</accession>
<dbReference type="AlphaFoldDB" id="A0A1B6CE53"/>
<keyword evidence="1" id="KW-0479">Metal-binding</keyword>
<evidence type="ECO:0000256" key="1">
    <source>
        <dbReference type="PROSITE-ProRule" id="PRU00042"/>
    </source>
</evidence>
<dbReference type="EMBL" id="GEDC01025561">
    <property type="protein sequence ID" value="JAS11737.1"/>
    <property type="molecule type" value="Transcribed_RNA"/>
</dbReference>
<gene>
    <name evidence="3" type="ORF">g.17938</name>
</gene>
<dbReference type="SUPFAM" id="SSF49599">
    <property type="entry name" value="TRAF domain-like"/>
    <property type="match status" value="1"/>
</dbReference>
<dbReference type="GO" id="GO:0008270">
    <property type="term" value="F:zinc ion binding"/>
    <property type="evidence" value="ECO:0007669"/>
    <property type="project" value="UniProtKB-KW"/>
</dbReference>
<keyword evidence="1" id="KW-0862">Zinc</keyword>
<evidence type="ECO:0000259" key="2">
    <source>
        <dbReference type="PROSITE" id="PS50157"/>
    </source>
</evidence>
<dbReference type="SMART" id="SM00355">
    <property type="entry name" value="ZnF_C2H2"/>
    <property type="match status" value="2"/>
</dbReference>
<protein>
    <recommendedName>
        <fullName evidence="2">C2H2-type domain-containing protein</fullName>
    </recommendedName>
</protein>
<proteinExistence type="predicted"/>
<dbReference type="PROSITE" id="PS50157">
    <property type="entry name" value="ZINC_FINGER_C2H2_2"/>
    <property type="match status" value="1"/>
</dbReference>
<evidence type="ECO:0000313" key="3">
    <source>
        <dbReference type="EMBL" id="JAS11737.1"/>
    </source>
</evidence>
<dbReference type="InterPro" id="IPR013087">
    <property type="entry name" value="Znf_C2H2_type"/>
</dbReference>
<name>A0A1B6CE53_9HEMI</name>
<reference evidence="3" key="1">
    <citation type="submission" date="2015-12" db="EMBL/GenBank/DDBJ databases">
        <title>De novo transcriptome assembly of four potential Pierce s Disease insect vectors from Arizona vineyards.</title>
        <authorList>
            <person name="Tassone E.E."/>
        </authorList>
    </citation>
    <scope>NUCLEOTIDE SEQUENCE</scope>
</reference>
<feature type="domain" description="C2H2-type" evidence="2">
    <location>
        <begin position="184"/>
        <end position="207"/>
    </location>
</feature>
<sequence>MMEILQNKMESVEVDECCCILKMKLKSEHYKFCPSRKVSCHIFDCEWENRAADLINHIYDNHSEIIITQRSINTFDEIKLKNHISILILSDYKCVFWFKMVLNVKQNRYFTVKVEYTVTDHSTDHSFYYSLDLFKENPFLGLNRPYIDLEKEFTLPTEQLSNYLDDENQFNLKFEIIPKQINNYPCLICNKDFMSADPLILHVYSSHDITYEKTGSFEIRVPAKHNITGNIAKICPISLNNGVIWRCFFITYSVRGWKLNTFFLYVQPLRKKSNTKLFSEVDFHSKEEIYKTNNFKVTDIIHEYNKIIYGKKSLESIISSNYLESESVYVYNYKIF</sequence>
<keyword evidence="1" id="KW-0863">Zinc-finger</keyword>
<dbReference type="PROSITE" id="PS00028">
    <property type="entry name" value="ZINC_FINGER_C2H2_1"/>
    <property type="match status" value="1"/>
</dbReference>